<dbReference type="Gene3D" id="3.40.630.10">
    <property type="entry name" value="Zn peptidases"/>
    <property type="match status" value="1"/>
</dbReference>
<comment type="caution">
    <text evidence="7">The sequence shown here is derived from an EMBL/GenBank/DDBJ whole genome shotgun (WGS) entry which is preliminary data.</text>
</comment>
<feature type="domain" description="Peptidase M14" evidence="6">
    <location>
        <begin position="1"/>
        <end position="223"/>
    </location>
</feature>
<evidence type="ECO:0000256" key="2">
    <source>
        <dbReference type="ARBA" id="ARBA00005988"/>
    </source>
</evidence>
<evidence type="ECO:0000256" key="1">
    <source>
        <dbReference type="ARBA" id="ARBA00001947"/>
    </source>
</evidence>
<dbReference type="Proteomes" id="UP000023152">
    <property type="component" value="Unassembled WGS sequence"/>
</dbReference>
<evidence type="ECO:0000313" key="7">
    <source>
        <dbReference type="EMBL" id="ETO31697.1"/>
    </source>
</evidence>
<dbReference type="PANTHER" id="PTHR12756:SF9">
    <property type="entry name" value="CYTOSOLIC CARBOXYPEPTIDASE 6"/>
    <property type="match status" value="1"/>
</dbReference>
<dbReference type="SUPFAM" id="SSF53187">
    <property type="entry name" value="Zn-dependent exopeptidases"/>
    <property type="match status" value="1"/>
</dbReference>
<feature type="transmembrane region" description="Helical" evidence="5">
    <location>
        <begin position="326"/>
        <end position="345"/>
    </location>
</feature>
<dbReference type="AlphaFoldDB" id="X6P2B4"/>
<proteinExistence type="inferred from homology"/>
<dbReference type="OrthoDB" id="10253041at2759"/>
<feature type="non-terminal residue" evidence="7">
    <location>
        <position position="1"/>
    </location>
</feature>
<evidence type="ECO:0000313" key="8">
    <source>
        <dbReference type="Proteomes" id="UP000023152"/>
    </source>
</evidence>
<dbReference type="PROSITE" id="PS52035">
    <property type="entry name" value="PEPTIDASE_M14"/>
    <property type="match status" value="1"/>
</dbReference>
<dbReference type="EMBL" id="ASPP01004763">
    <property type="protein sequence ID" value="ETO31697.1"/>
    <property type="molecule type" value="Genomic_DNA"/>
</dbReference>
<evidence type="ECO:0000259" key="6">
    <source>
        <dbReference type="PROSITE" id="PS52035"/>
    </source>
</evidence>
<sequence length="349" mass="41091">KKKKKKKFLRQHTTIFVIPMLNPDGVYTGNYRSTSLGNDLNREWQNPNWKAHPTISAVKYLLRQLDHHNRKTKCTSKSCNNNEPNKKQKESNQGTNQWSRSVGLDYYIDVHGHTNANNAFMYCNQNLSAQDPASRDAQNDFITLLPRLWEAHCQEFSFAKSKFCANPKKAGSARRAMEAVLSDVPICYTFEVSFFKSNERDVYSLPYTKETCYLFFFFFLYFLFFGVKCTFLLLLFMKKDKNIGRALVQALTDVYFTPPHLRRSLMGYGVEYQRLMKGDLRRYRRKKAMTKKVYEVDKSNKNKFLKLLLSVDCYYHGIVLKKITTFVLLTKMLLFMQINCLMYYIEKNI</sequence>
<evidence type="ECO:0000256" key="5">
    <source>
        <dbReference type="SAM" id="Phobius"/>
    </source>
</evidence>
<keyword evidence="5" id="KW-0472">Membrane</keyword>
<dbReference type="Pfam" id="PF00246">
    <property type="entry name" value="Peptidase_M14"/>
    <property type="match status" value="1"/>
</dbReference>
<dbReference type="GO" id="GO:0006508">
    <property type="term" value="P:proteolysis"/>
    <property type="evidence" value="ECO:0007669"/>
    <property type="project" value="InterPro"/>
</dbReference>
<accession>X6P2B4</accession>
<feature type="transmembrane region" description="Helical" evidence="5">
    <location>
        <begin position="215"/>
        <end position="236"/>
    </location>
</feature>
<dbReference type="GO" id="GO:0008270">
    <property type="term" value="F:zinc ion binding"/>
    <property type="evidence" value="ECO:0007669"/>
    <property type="project" value="InterPro"/>
</dbReference>
<keyword evidence="5" id="KW-0812">Transmembrane</keyword>
<reference evidence="7 8" key="1">
    <citation type="journal article" date="2013" name="Curr. Biol.">
        <title>The Genome of the Foraminiferan Reticulomyxa filosa.</title>
        <authorList>
            <person name="Glockner G."/>
            <person name="Hulsmann N."/>
            <person name="Schleicher M."/>
            <person name="Noegel A.A."/>
            <person name="Eichinger L."/>
            <person name="Gallinger C."/>
            <person name="Pawlowski J."/>
            <person name="Sierra R."/>
            <person name="Euteneuer U."/>
            <person name="Pillet L."/>
            <person name="Moustafa A."/>
            <person name="Platzer M."/>
            <person name="Groth M."/>
            <person name="Szafranski K."/>
            <person name="Schliwa M."/>
        </authorList>
    </citation>
    <scope>NUCLEOTIDE SEQUENCE [LARGE SCALE GENOMIC DNA]</scope>
</reference>
<name>X6P2B4_RETFI</name>
<comment type="cofactor">
    <cofactor evidence="1">
        <name>Zn(2+)</name>
        <dbReference type="ChEBI" id="CHEBI:29105"/>
    </cofactor>
</comment>
<gene>
    <name evidence="7" type="ORF">RFI_05422</name>
</gene>
<feature type="active site" description="Proton donor/acceptor" evidence="3">
    <location>
        <position position="191"/>
    </location>
</feature>
<organism evidence="7 8">
    <name type="scientific">Reticulomyxa filosa</name>
    <dbReference type="NCBI Taxonomy" id="46433"/>
    <lineage>
        <taxon>Eukaryota</taxon>
        <taxon>Sar</taxon>
        <taxon>Rhizaria</taxon>
        <taxon>Retaria</taxon>
        <taxon>Foraminifera</taxon>
        <taxon>Monothalamids</taxon>
        <taxon>Reticulomyxidae</taxon>
        <taxon>Reticulomyxa</taxon>
    </lineage>
</organism>
<comment type="similarity">
    <text evidence="2 3">Belongs to the peptidase M14 family.</text>
</comment>
<evidence type="ECO:0000256" key="3">
    <source>
        <dbReference type="PROSITE-ProRule" id="PRU01379"/>
    </source>
</evidence>
<dbReference type="PANTHER" id="PTHR12756">
    <property type="entry name" value="CYTOSOLIC CARBOXYPEPTIDASE"/>
    <property type="match status" value="1"/>
</dbReference>
<keyword evidence="5" id="KW-1133">Transmembrane helix</keyword>
<dbReference type="GO" id="GO:0004181">
    <property type="term" value="F:metallocarboxypeptidase activity"/>
    <property type="evidence" value="ECO:0007669"/>
    <property type="project" value="InterPro"/>
</dbReference>
<feature type="region of interest" description="Disordered" evidence="4">
    <location>
        <begin position="72"/>
        <end position="97"/>
    </location>
</feature>
<dbReference type="InterPro" id="IPR050821">
    <property type="entry name" value="Cytosolic_carboxypeptidase"/>
</dbReference>
<evidence type="ECO:0000256" key="4">
    <source>
        <dbReference type="SAM" id="MobiDB-lite"/>
    </source>
</evidence>
<protein>
    <recommendedName>
        <fullName evidence="6">Peptidase M14 domain-containing protein</fullName>
    </recommendedName>
</protein>
<keyword evidence="8" id="KW-1185">Reference proteome</keyword>
<dbReference type="InterPro" id="IPR000834">
    <property type="entry name" value="Peptidase_M14"/>
</dbReference>